<gene>
    <name evidence="1" type="ORF">LptCag_2156</name>
</gene>
<protein>
    <submittedName>
        <fullName evidence="1">Uncharacterized protein</fullName>
    </submittedName>
</protein>
<evidence type="ECO:0000313" key="2">
    <source>
        <dbReference type="Proteomes" id="UP000029452"/>
    </source>
</evidence>
<name>A0A094YNA8_9BACT</name>
<proteinExistence type="predicted"/>
<comment type="caution">
    <text evidence="1">The sequence shown here is derived from an EMBL/GenBank/DDBJ whole genome shotgun (WGS) entry which is preliminary data.</text>
</comment>
<sequence length="231" mass="25254">MMPLKYLIVGSGGPTGHHLRHILSSTGAIIVNTTHRTPAVGEMSDTIRWTHLDIFSVSEGLRSLSPLIDGEKLSGVILFAHPKLTRNKHPLPFGEMTGFSQALEGVKAIYDHCLPVLDNGSVLTILPCLTLLKAGGYLQARVYFGGLRGMVEEYTRTISPARACFLTLEVAHLPGETAPHLPESLLSRMKDQTLGGFPDPESLARTIADLVIKPRPWMHGETFRFPKTGLL</sequence>
<reference evidence="1 2" key="1">
    <citation type="submission" date="2014-06" db="EMBL/GenBank/DDBJ databases">
        <title>Draft genome sequence of iron oxidizing acidophile Leptospirillum ferriphilum DSM14647.</title>
        <authorList>
            <person name="Cardenas J.P."/>
            <person name="Lazcano M."/>
            <person name="Ossandon F.J."/>
            <person name="Corbett M."/>
            <person name="Holmes D.S."/>
            <person name="Watkin E."/>
        </authorList>
    </citation>
    <scope>NUCLEOTIDE SEQUENCE [LARGE SCALE GENOMIC DNA]</scope>
    <source>
        <strain evidence="1 2">DSM 14647</strain>
    </source>
</reference>
<evidence type="ECO:0000313" key="1">
    <source>
        <dbReference type="EMBL" id="KGA94726.1"/>
    </source>
</evidence>
<dbReference type="Proteomes" id="UP000029452">
    <property type="component" value="Unassembled WGS sequence"/>
</dbReference>
<dbReference type="OrthoDB" id="9871647at2"/>
<accession>A0A094YNA8</accession>
<dbReference type="PATRIC" id="fig|178606.4.peg.690"/>
<organism evidence="1 2">
    <name type="scientific">Leptospirillum ferriphilum</name>
    <dbReference type="NCBI Taxonomy" id="178606"/>
    <lineage>
        <taxon>Bacteria</taxon>
        <taxon>Pseudomonadati</taxon>
        <taxon>Nitrospirota</taxon>
        <taxon>Nitrospiria</taxon>
        <taxon>Nitrospirales</taxon>
        <taxon>Nitrospiraceae</taxon>
        <taxon>Leptospirillum</taxon>
    </lineage>
</organism>
<dbReference type="EMBL" id="JPGK01000002">
    <property type="protein sequence ID" value="KGA94726.1"/>
    <property type="molecule type" value="Genomic_DNA"/>
</dbReference>
<dbReference type="AlphaFoldDB" id="A0A094YNA8"/>